<comment type="function">
    <text evidence="8">Acts on ADP-mannose and ADP-glucose as well as ADP-ribose. Prevents glycogen biosynthesis. The reaction catalyzed by this enzyme is a limiting step of the gluconeogenic process.</text>
</comment>
<keyword evidence="7 13" id="KW-0460">Magnesium</keyword>
<dbReference type="EC" id="3.6.1.13" evidence="3"/>
<dbReference type="AlphaFoldDB" id="A0A6I6IXZ6"/>
<evidence type="ECO:0000256" key="5">
    <source>
        <dbReference type="ARBA" id="ARBA00022723"/>
    </source>
</evidence>
<feature type="binding site" evidence="13">
    <location>
        <position position="131"/>
    </location>
    <ligand>
        <name>Mg(2+)</name>
        <dbReference type="ChEBI" id="CHEBI:18420"/>
        <label>1</label>
    </ligand>
</feature>
<feature type="binding site" evidence="13">
    <location>
        <position position="180"/>
    </location>
    <ligand>
        <name>Mg(2+)</name>
        <dbReference type="ChEBI" id="CHEBI:18420"/>
        <label>1</label>
    </ligand>
</feature>
<dbReference type="GO" id="GO:0006753">
    <property type="term" value="P:nucleoside phosphate metabolic process"/>
    <property type="evidence" value="ECO:0007669"/>
    <property type="project" value="TreeGrafter"/>
</dbReference>
<dbReference type="Proteomes" id="UP000428330">
    <property type="component" value="Chromosome"/>
</dbReference>
<dbReference type="PANTHER" id="PTHR11839:SF5">
    <property type="entry name" value="ADP-RIBOSE PYROPHOSPHATASE"/>
    <property type="match status" value="1"/>
</dbReference>
<dbReference type="GO" id="GO:0046872">
    <property type="term" value="F:metal ion binding"/>
    <property type="evidence" value="ECO:0007669"/>
    <property type="project" value="UniProtKB-KW"/>
</dbReference>
<feature type="short sequence motif" description="Nudix box" evidence="14">
    <location>
        <begin position="112"/>
        <end position="134"/>
    </location>
</feature>
<dbReference type="Pfam" id="PF00293">
    <property type="entry name" value="NUDIX"/>
    <property type="match status" value="1"/>
</dbReference>
<dbReference type="CDD" id="cd24155">
    <property type="entry name" value="NUDIX_ADPRase"/>
    <property type="match status" value="1"/>
</dbReference>
<keyword evidence="17" id="KW-1185">Reference proteome</keyword>
<dbReference type="GO" id="GO:0005829">
    <property type="term" value="C:cytosol"/>
    <property type="evidence" value="ECO:0007669"/>
    <property type="project" value="TreeGrafter"/>
</dbReference>
<dbReference type="KEGG" id="rom:EI983_08590"/>
<dbReference type="GO" id="GO:0047631">
    <property type="term" value="F:ADP-ribose diphosphatase activity"/>
    <property type="evidence" value="ECO:0007669"/>
    <property type="project" value="UniProtKB-EC"/>
</dbReference>
<gene>
    <name evidence="16" type="ORF">EI983_08590</name>
</gene>
<evidence type="ECO:0000256" key="14">
    <source>
        <dbReference type="PIRSR" id="PIRSR604385-3"/>
    </source>
</evidence>
<protein>
    <recommendedName>
        <fullName evidence="4">ADP-ribose pyrophosphatase</fullName>
        <ecNumber evidence="3">3.6.1.13</ecNumber>
    </recommendedName>
    <alternativeName>
        <fullName evidence="9">ADP-ribose diphosphatase</fullName>
    </alternativeName>
    <alternativeName>
        <fullName evidence="11">ADP-ribose phosphohydrolase</fullName>
    </alternativeName>
    <alternativeName>
        <fullName evidence="10">Adenosine diphosphoribose pyrophosphatase</fullName>
    </alternativeName>
</protein>
<evidence type="ECO:0000256" key="13">
    <source>
        <dbReference type="PIRSR" id="PIRSR604385-2"/>
    </source>
</evidence>
<comment type="similarity">
    <text evidence="2">Belongs to the Nudix hydrolase family. NudF subfamily.</text>
</comment>
<evidence type="ECO:0000256" key="12">
    <source>
        <dbReference type="ARBA" id="ARBA00049546"/>
    </source>
</evidence>
<dbReference type="NCBIfam" id="TIGR00052">
    <property type="entry name" value="nudix-type nucleoside diphosphatase, YffH/AdpP family"/>
    <property type="match status" value="1"/>
</dbReference>
<dbReference type="PROSITE" id="PS51462">
    <property type="entry name" value="NUDIX"/>
    <property type="match status" value="1"/>
</dbReference>
<evidence type="ECO:0000256" key="11">
    <source>
        <dbReference type="ARBA" id="ARBA00033056"/>
    </source>
</evidence>
<dbReference type="InterPro" id="IPR015797">
    <property type="entry name" value="NUDIX_hydrolase-like_dom_sf"/>
</dbReference>
<comment type="cofactor">
    <cofactor evidence="1 13">
        <name>Mg(2+)</name>
        <dbReference type="ChEBI" id="CHEBI:18420"/>
    </cofactor>
</comment>
<dbReference type="GO" id="GO:0019693">
    <property type="term" value="P:ribose phosphate metabolic process"/>
    <property type="evidence" value="ECO:0007669"/>
    <property type="project" value="TreeGrafter"/>
</dbReference>
<evidence type="ECO:0000256" key="6">
    <source>
        <dbReference type="ARBA" id="ARBA00022801"/>
    </source>
</evidence>
<evidence type="ECO:0000313" key="16">
    <source>
        <dbReference type="EMBL" id="QGY00348.1"/>
    </source>
</evidence>
<evidence type="ECO:0000256" key="9">
    <source>
        <dbReference type="ARBA" id="ARBA00030162"/>
    </source>
</evidence>
<evidence type="ECO:0000256" key="1">
    <source>
        <dbReference type="ARBA" id="ARBA00001946"/>
    </source>
</evidence>
<dbReference type="InterPro" id="IPR004385">
    <property type="entry name" value="NDP_pyrophosphatase"/>
</dbReference>
<keyword evidence="5 13" id="KW-0479">Metal-binding</keyword>
<dbReference type="OrthoDB" id="5292471at2"/>
<dbReference type="PANTHER" id="PTHR11839">
    <property type="entry name" value="UDP/ADP-SUGAR PYROPHOSPHATASE"/>
    <property type="match status" value="1"/>
</dbReference>
<evidence type="ECO:0000256" key="2">
    <source>
        <dbReference type="ARBA" id="ARBA00007482"/>
    </source>
</evidence>
<dbReference type="InterPro" id="IPR000086">
    <property type="entry name" value="NUDIX_hydrolase_dom"/>
</dbReference>
<accession>A0A6I6IXZ6</accession>
<evidence type="ECO:0000256" key="10">
    <source>
        <dbReference type="ARBA" id="ARBA00030308"/>
    </source>
</evidence>
<dbReference type="GO" id="GO:0019144">
    <property type="term" value="F:ADP-sugar diphosphatase activity"/>
    <property type="evidence" value="ECO:0007669"/>
    <property type="project" value="TreeGrafter"/>
</dbReference>
<keyword evidence="6" id="KW-0378">Hydrolase</keyword>
<sequence length="224" mass="24893">MMIMARAAAHVAAAHGTAADYRSKTPHEAVEVAQMETPHQGFFLTRSYELRHPRFDGRMSPPLRREVFVATDASIVLPYDPRRDRVLLVEQFRMGPFGRGDAYPWMLEPVAGRVDAGETPETTAHRECQEEAGLALYGLEKVSAHYCSPGDSTEYFHVFIGLCDLPEVSQGRGGLETEHEDIRTHILSYEQAMGLLDSGEAEAGPLVLALLWLAKSRDRLRATA</sequence>
<evidence type="ECO:0000256" key="3">
    <source>
        <dbReference type="ARBA" id="ARBA00012453"/>
    </source>
</evidence>
<feature type="binding site" evidence="13">
    <location>
        <position position="127"/>
    </location>
    <ligand>
        <name>Mg(2+)</name>
        <dbReference type="ChEBI" id="CHEBI:18420"/>
        <label>1</label>
    </ligand>
</feature>
<evidence type="ECO:0000256" key="7">
    <source>
        <dbReference type="ARBA" id="ARBA00022842"/>
    </source>
</evidence>
<evidence type="ECO:0000259" key="15">
    <source>
        <dbReference type="PROSITE" id="PS51462"/>
    </source>
</evidence>
<dbReference type="EMBL" id="CP034348">
    <property type="protein sequence ID" value="QGY00348.1"/>
    <property type="molecule type" value="Genomic_DNA"/>
</dbReference>
<organism evidence="16 17">
    <name type="scientific">Roseovarius faecimaris</name>
    <dbReference type="NCBI Taxonomy" id="2494550"/>
    <lineage>
        <taxon>Bacteria</taxon>
        <taxon>Pseudomonadati</taxon>
        <taxon>Pseudomonadota</taxon>
        <taxon>Alphaproteobacteria</taxon>
        <taxon>Rhodobacterales</taxon>
        <taxon>Roseobacteraceae</taxon>
        <taxon>Roseovarius</taxon>
    </lineage>
</organism>
<dbReference type="SUPFAM" id="SSF55811">
    <property type="entry name" value="Nudix"/>
    <property type="match status" value="1"/>
</dbReference>
<comment type="catalytic activity">
    <reaction evidence="12">
        <text>ADP-D-ribose + H2O = D-ribose 5-phosphate + AMP + 2 H(+)</text>
        <dbReference type="Rhea" id="RHEA:10412"/>
        <dbReference type="ChEBI" id="CHEBI:15377"/>
        <dbReference type="ChEBI" id="CHEBI:15378"/>
        <dbReference type="ChEBI" id="CHEBI:57967"/>
        <dbReference type="ChEBI" id="CHEBI:78346"/>
        <dbReference type="ChEBI" id="CHEBI:456215"/>
        <dbReference type="EC" id="3.6.1.13"/>
    </reaction>
</comment>
<evidence type="ECO:0000256" key="8">
    <source>
        <dbReference type="ARBA" id="ARBA00025164"/>
    </source>
</evidence>
<proteinExistence type="inferred from homology"/>
<evidence type="ECO:0000256" key="4">
    <source>
        <dbReference type="ARBA" id="ARBA00013297"/>
    </source>
</evidence>
<dbReference type="Gene3D" id="3.90.79.10">
    <property type="entry name" value="Nucleoside Triphosphate Pyrophosphohydrolase"/>
    <property type="match status" value="1"/>
</dbReference>
<evidence type="ECO:0000313" key="17">
    <source>
        <dbReference type="Proteomes" id="UP000428330"/>
    </source>
</evidence>
<reference evidence="17" key="1">
    <citation type="submission" date="2018-12" db="EMBL/GenBank/DDBJ databases">
        <title>Complete genome sequence of Roseovarius sp. MME-070.</title>
        <authorList>
            <person name="Nam Y.-D."/>
            <person name="Kang J."/>
            <person name="Chung W.-H."/>
            <person name="Park Y.S."/>
        </authorList>
    </citation>
    <scope>NUCLEOTIDE SEQUENCE [LARGE SCALE GENOMIC DNA]</scope>
    <source>
        <strain evidence="17">MME-070</strain>
    </source>
</reference>
<name>A0A6I6IXZ6_9RHOB</name>
<feature type="binding site" evidence="13">
    <location>
        <position position="111"/>
    </location>
    <ligand>
        <name>Mg(2+)</name>
        <dbReference type="ChEBI" id="CHEBI:18420"/>
        <label>1</label>
    </ligand>
</feature>
<feature type="domain" description="Nudix hydrolase" evidence="15">
    <location>
        <begin position="69"/>
        <end position="209"/>
    </location>
</feature>